<evidence type="ECO:0000313" key="3">
    <source>
        <dbReference type="EMBL" id="MBD1364538.1"/>
    </source>
</evidence>
<dbReference type="PROSITE" id="PS50112">
    <property type="entry name" value="PAS"/>
    <property type="match status" value="1"/>
</dbReference>
<dbReference type="SUPFAM" id="SSF47384">
    <property type="entry name" value="Homodimeric domain of signal transducing histidine kinase"/>
    <property type="match status" value="1"/>
</dbReference>
<dbReference type="InterPro" id="IPR036097">
    <property type="entry name" value="HisK_dim/P_sf"/>
</dbReference>
<dbReference type="PANTHER" id="PTHR44757">
    <property type="entry name" value="DIGUANYLATE CYCLASE DGCP"/>
    <property type="match status" value="1"/>
</dbReference>
<proteinExistence type="predicted"/>
<feature type="transmembrane region" description="Helical" evidence="1">
    <location>
        <begin position="116"/>
        <end position="136"/>
    </location>
</feature>
<dbReference type="SUPFAM" id="SSF55785">
    <property type="entry name" value="PYP-like sensor domain (PAS domain)"/>
    <property type="match status" value="2"/>
</dbReference>
<feature type="transmembrane region" description="Helical" evidence="1">
    <location>
        <begin position="92"/>
        <end position="110"/>
    </location>
</feature>
<dbReference type="InterPro" id="IPR048437">
    <property type="entry name" value="MASE11"/>
</dbReference>
<protein>
    <submittedName>
        <fullName evidence="3">PAS domain S-box protein</fullName>
    </submittedName>
</protein>
<organism evidence="3 4">
    <name type="scientific">Mucilaginibacter pankratovii</name>
    <dbReference type="NCBI Taxonomy" id="2772110"/>
    <lineage>
        <taxon>Bacteria</taxon>
        <taxon>Pseudomonadati</taxon>
        <taxon>Bacteroidota</taxon>
        <taxon>Sphingobacteriia</taxon>
        <taxon>Sphingobacteriales</taxon>
        <taxon>Sphingobacteriaceae</taxon>
        <taxon>Mucilaginibacter</taxon>
    </lineage>
</organism>
<gene>
    <name evidence="3" type="ORF">IDJ77_12030</name>
</gene>
<name>A0ABR7WQE2_9SPHI</name>
<reference evidence="3 4" key="1">
    <citation type="submission" date="2020-09" db="EMBL/GenBank/DDBJ databases">
        <title>Novel species of Mucilaginibacter isolated from a glacier on the Tibetan Plateau.</title>
        <authorList>
            <person name="Liu Q."/>
            <person name="Xin Y.-H."/>
        </authorList>
    </citation>
    <scope>NUCLEOTIDE SEQUENCE [LARGE SCALE GENOMIC DNA]</scope>
    <source>
        <strain evidence="3 4">ZT4R22</strain>
    </source>
</reference>
<evidence type="ECO:0000256" key="1">
    <source>
        <dbReference type="SAM" id="Phobius"/>
    </source>
</evidence>
<dbReference type="PANTHER" id="PTHR44757:SF2">
    <property type="entry name" value="BIOFILM ARCHITECTURE MAINTENANCE PROTEIN MBAA"/>
    <property type="match status" value="1"/>
</dbReference>
<feature type="transmembrane region" description="Helical" evidence="1">
    <location>
        <begin position="34"/>
        <end position="58"/>
    </location>
</feature>
<dbReference type="InterPro" id="IPR052155">
    <property type="entry name" value="Biofilm_reg_signaling"/>
</dbReference>
<dbReference type="InterPro" id="IPR000014">
    <property type="entry name" value="PAS"/>
</dbReference>
<keyword evidence="1" id="KW-0472">Membrane</keyword>
<keyword evidence="4" id="KW-1185">Reference proteome</keyword>
<dbReference type="InterPro" id="IPR035965">
    <property type="entry name" value="PAS-like_dom_sf"/>
</dbReference>
<keyword evidence="1" id="KW-1133">Transmembrane helix</keyword>
<dbReference type="NCBIfam" id="TIGR00229">
    <property type="entry name" value="sensory_box"/>
    <property type="match status" value="2"/>
</dbReference>
<evidence type="ECO:0000313" key="4">
    <source>
        <dbReference type="Proteomes" id="UP000606600"/>
    </source>
</evidence>
<evidence type="ECO:0000259" key="2">
    <source>
        <dbReference type="PROSITE" id="PS50112"/>
    </source>
</evidence>
<keyword evidence="1" id="KW-0812">Transmembrane</keyword>
<dbReference type="SMART" id="SM00086">
    <property type="entry name" value="PAC"/>
    <property type="match status" value="2"/>
</dbReference>
<dbReference type="SMART" id="SM00091">
    <property type="entry name" value="PAS"/>
    <property type="match status" value="2"/>
</dbReference>
<accession>A0ABR7WQE2</accession>
<dbReference type="Pfam" id="PF20969">
    <property type="entry name" value="MASE11"/>
    <property type="match status" value="1"/>
</dbReference>
<feature type="transmembrane region" description="Helical" evidence="1">
    <location>
        <begin position="64"/>
        <end position="85"/>
    </location>
</feature>
<feature type="domain" description="PAS" evidence="2">
    <location>
        <begin position="206"/>
        <end position="250"/>
    </location>
</feature>
<dbReference type="RefSeq" id="WP_191189199.1">
    <property type="nucleotide sequence ID" value="NZ_JACWMY010000005.1"/>
</dbReference>
<dbReference type="Gene3D" id="3.30.450.20">
    <property type="entry name" value="PAS domain"/>
    <property type="match status" value="2"/>
</dbReference>
<feature type="transmembrane region" description="Helical" evidence="1">
    <location>
        <begin position="168"/>
        <end position="189"/>
    </location>
</feature>
<dbReference type="InterPro" id="IPR001610">
    <property type="entry name" value="PAC"/>
</dbReference>
<dbReference type="Pfam" id="PF13188">
    <property type="entry name" value="PAS_8"/>
    <property type="match status" value="1"/>
</dbReference>
<dbReference type="CDD" id="cd00130">
    <property type="entry name" value="PAS"/>
    <property type="match status" value="2"/>
</dbReference>
<comment type="caution">
    <text evidence="3">The sequence shown here is derived from an EMBL/GenBank/DDBJ whole genome shotgun (WGS) entry which is preliminary data.</text>
</comment>
<dbReference type="Proteomes" id="UP000606600">
    <property type="component" value="Unassembled WGS sequence"/>
</dbReference>
<dbReference type="Pfam" id="PF13426">
    <property type="entry name" value="PAS_9"/>
    <property type="match status" value="1"/>
</dbReference>
<sequence length="534" mass="61326">MKDWVLKYQTLIKGEFTSKVPHTEEDLSFWQDQLFYCFLFYCFPVSMIAVIPGVFMAIKDGYSIIAIVDLSCLFGLILVTFISRVTLRKRKLAIICIFYVLAIFLINSLGYIGPGIFYLFGITILIALILPVNYACWSILANFLILAIFACIIELKLFNSALNQEYTIGAWIAFGSNLIFLSIVFVALIHQIFKRLQLTINNKTLLHERYKNIFDSNPLPMWLFDAETLKFLDVNAAAVRHYGYTRNEFLLMTIADIRSISDVSEVKDIVKANCISGQYYTGNFQHIKKNGDRIDVKIESNLMEFDNRPARLVVATDITDQLKSVRDILSAQLKVIDSESNLRAIFENAVEGFVLLDRKGDIKTFNSKAKAYIKFNKILAEFENGKSIFEFVEQSRYEYFRELLDKAYVGEVIEYDRKYRASDRSAFWIHYTITPVYEQGVVNGCCITGRDITSGRIYLQKIEEQNRTLREISWMQSHVVRAPVARIIGLSAILHNDPDDKDIKVIANYLNQSAEELDEVIKNITEKISPEPHG</sequence>
<dbReference type="EMBL" id="JACWMY010000005">
    <property type="protein sequence ID" value="MBD1364538.1"/>
    <property type="molecule type" value="Genomic_DNA"/>
</dbReference>